<dbReference type="Pfam" id="PF06609">
    <property type="entry name" value="TRI12"/>
    <property type="match status" value="1"/>
</dbReference>
<dbReference type="PANTHER" id="PTHR23501">
    <property type="entry name" value="MAJOR FACILITATOR SUPERFAMILY"/>
    <property type="match status" value="1"/>
</dbReference>
<feature type="transmembrane region" description="Helical" evidence="7">
    <location>
        <begin position="431"/>
        <end position="454"/>
    </location>
</feature>
<keyword evidence="2" id="KW-0813">Transport</keyword>
<dbReference type="OrthoDB" id="4161376at2759"/>
<feature type="transmembrane region" description="Helical" evidence="7">
    <location>
        <begin position="127"/>
        <end position="149"/>
    </location>
</feature>
<feature type="transmembrane region" description="Helical" evidence="7">
    <location>
        <begin position="375"/>
        <end position="393"/>
    </location>
</feature>
<dbReference type="PROSITE" id="PS50850">
    <property type="entry name" value="MFS"/>
    <property type="match status" value="1"/>
</dbReference>
<dbReference type="InterPro" id="IPR036259">
    <property type="entry name" value="MFS_trans_sf"/>
</dbReference>
<dbReference type="Proteomes" id="UP000799750">
    <property type="component" value="Unassembled WGS sequence"/>
</dbReference>
<organism evidence="9 10">
    <name type="scientific">Lophium mytilinum</name>
    <dbReference type="NCBI Taxonomy" id="390894"/>
    <lineage>
        <taxon>Eukaryota</taxon>
        <taxon>Fungi</taxon>
        <taxon>Dikarya</taxon>
        <taxon>Ascomycota</taxon>
        <taxon>Pezizomycotina</taxon>
        <taxon>Dothideomycetes</taxon>
        <taxon>Pleosporomycetidae</taxon>
        <taxon>Mytilinidiales</taxon>
        <taxon>Mytilinidiaceae</taxon>
        <taxon>Lophium</taxon>
    </lineage>
</organism>
<feature type="region of interest" description="Disordered" evidence="6">
    <location>
        <begin position="1"/>
        <end position="25"/>
    </location>
</feature>
<feature type="transmembrane region" description="Helical" evidence="7">
    <location>
        <begin position="266"/>
        <end position="286"/>
    </location>
</feature>
<dbReference type="Gene3D" id="1.20.1250.20">
    <property type="entry name" value="MFS general substrate transporter like domains"/>
    <property type="match status" value="1"/>
</dbReference>
<keyword evidence="10" id="KW-1185">Reference proteome</keyword>
<reference evidence="9" key="1">
    <citation type="journal article" date="2020" name="Stud. Mycol.">
        <title>101 Dothideomycetes genomes: a test case for predicting lifestyles and emergence of pathogens.</title>
        <authorList>
            <person name="Haridas S."/>
            <person name="Albert R."/>
            <person name="Binder M."/>
            <person name="Bloem J."/>
            <person name="Labutti K."/>
            <person name="Salamov A."/>
            <person name="Andreopoulos B."/>
            <person name="Baker S."/>
            <person name="Barry K."/>
            <person name="Bills G."/>
            <person name="Bluhm B."/>
            <person name="Cannon C."/>
            <person name="Castanera R."/>
            <person name="Culley D."/>
            <person name="Daum C."/>
            <person name="Ezra D."/>
            <person name="Gonzalez J."/>
            <person name="Henrissat B."/>
            <person name="Kuo A."/>
            <person name="Liang C."/>
            <person name="Lipzen A."/>
            <person name="Lutzoni F."/>
            <person name="Magnuson J."/>
            <person name="Mondo S."/>
            <person name="Nolan M."/>
            <person name="Ohm R."/>
            <person name="Pangilinan J."/>
            <person name="Park H.-J."/>
            <person name="Ramirez L."/>
            <person name="Alfaro M."/>
            <person name="Sun H."/>
            <person name="Tritt A."/>
            <person name="Yoshinaga Y."/>
            <person name="Zwiers L.-H."/>
            <person name="Turgeon B."/>
            <person name="Goodwin S."/>
            <person name="Spatafora J."/>
            <person name="Crous P."/>
            <person name="Grigoriev I."/>
        </authorList>
    </citation>
    <scope>NUCLEOTIDE SEQUENCE</scope>
    <source>
        <strain evidence="9">CBS 269.34</strain>
    </source>
</reference>
<keyword evidence="4 7" id="KW-1133">Transmembrane helix</keyword>
<dbReference type="SUPFAM" id="SSF103473">
    <property type="entry name" value="MFS general substrate transporter"/>
    <property type="match status" value="1"/>
</dbReference>
<dbReference type="InterPro" id="IPR020846">
    <property type="entry name" value="MFS_dom"/>
</dbReference>
<protein>
    <submittedName>
        <fullName evidence="9">MFS general substrate transporter</fullName>
    </submittedName>
</protein>
<feature type="transmembrane region" description="Helical" evidence="7">
    <location>
        <begin position="526"/>
        <end position="545"/>
    </location>
</feature>
<evidence type="ECO:0000259" key="8">
    <source>
        <dbReference type="PROSITE" id="PS50850"/>
    </source>
</evidence>
<comment type="subcellular location">
    <subcellularLocation>
        <location evidence="1">Membrane</location>
        <topology evidence="1">Multi-pass membrane protein</topology>
    </subcellularLocation>
</comment>
<evidence type="ECO:0000313" key="10">
    <source>
        <dbReference type="Proteomes" id="UP000799750"/>
    </source>
</evidence>
<proteinExistence type="predicted"/>
<feature type="transmembrane region" description="Helical" evidence="7">
    <location>
        <begin position="306"/>
        <end position="328"/>
    </location>
</feature>
<evidence type="ECO:0000256" key="5">
    <source>
        <dbReference type="ARBA" id="ARBA00023136"/>
    </source>
</evidence>
<dbReference type="GO" id="GO:0005886">
    <property type="term" value="C:plasma membrane"/>
    <property type="evidence" value="ECO:0007669"/>
    <property type="project" value="TreeGrafter"/>
</dbReference>
<feature type="transmembrane region" description="Helical" evidence="7">
    <location>
        <begin position="197"/>
        <end position="217"/>
    </location>
</feature>
<evidence type="ECO:0000256" key="1">
    <source>
        <dbReference type="ARBA" id="ARBA00004141"/>
    </source>
</evidence>
<evidence type="ECO:0000256" key="2">
    <source>
        <dbReference type="ARBA" id="ARBA00022448"/>
    </source>
</evidence>
<dbReference type="InterPro" id="IPR010573">
    <property type="entry name" value="MFS_Str1/Tri12-like"/>
</dbReference>
<evidence type="ECO:0000313" key="9">
    <source>
        <dbReference type="EMBL" id="KAF2488506.1"/>
    </source>
</evidence>
<feature type="transmembrane region" description="Helical" evidence="7">
    <location>
        <begin position="238"/>
        <end position="260"/>
    </location>
</feature>
<name>A0A6A6Q964_9PEZI</name>
<keyword evidence="3 7" id="KW-0812">Transmembrane</keyword>
<feature type="transmembrane region" description="Helical" evidence="7">
    <location>
        <begin position="400"/>
        <end position="425"/>
    </location>
</feature>
<feature type="domain" description="Major facilitator superfamily (MFS) profile" evidence="8">
    <location>
        <begin position="61"/>
        <end position="498"/>
    </location>
</feature>
<evidence type="ECO:0000256" key="4">
    <source>
        <dbReference type="ARBA" id="ARBA00022989"/>
    </source>
</evidence>
<evidence type="ECO:0000256" key="7">
    <source>
        <dbReference type="SAM" id="Phobius"/>
    </source>
</evidence>
<evidence type="ECO:0000256" key="6">
    <source>
        <dbReference type="SAM" id="MobiDB-lite"/>
    </source>
</evidence>
<sequence length="551" mass="58721">MNPKPTDEEKPSHIEDTTSLQESKENTLRKELTLSGIDTENRGAYKGDNSDGKITWSIKRLLAGAFLAALYTGSQVILYFIGGSVSFISRDLDITHGSAWLPTANILTISAAAPYAGYLQDLFGKRYIALFGAACICIGCLLMGTAHTFGQGLTAMALAGVGAAIGELTGLAELAEVVPLRYRGYSLAVVTASVLPFTPYLVIYNGLTALGLLFIYFPHNHTRAEGFSRRAILPKIDYLGGFLSIVGLTLFLVALQAGGYTHPWSSAYVLCTLLLGLALIGAWIAWEARFAKYPMVPSELFRGQRIVGLAYAIAFAAGMNVFSILNFFPITFSAVYDAEPVQIGLKALGPAINTTLGAIFFNAMLSTLPNRSREVLLSALMMMTVFGGSLAVCTPENPKLTVALGTLAAFGVGGILVPAATVAMIVTPDVLITTAAALSLAIRSVGGSIGYSIYYSIFATRLEKRLPLYIAQGAIAAGLPLSEAETFVGTFVLAPEKLMLIQGVTVEIAKAATKGSQWAYAESLQYVWFTSIAFGSCAIICCLFLPSTRKY</sequence>
<keyword evidence="5 7" id="KW-0472">Membrane</keyword>
<feature type="transmembrane region" description="Helical" evidence="7">
    <location>
        <begin position="94"/>
        <end position="115"/>
    </location>
</feature>
<feature type="transmembrane region" description="Helical" evidence="7">
    <location>
        <begin position="61"/>
        <end position="82"/>
    </location>
</feature>
<dbReference type="PANTHER" id="PTHR23501:SF109">
    <property type="entry name" value="MAJOR FACILITATOR SUPERFAMILY (MFS) PROFILE DOMAIN-CONTAINING PROTEIN-RELATED"/>
    <property type="match status" value="1"/>
</dbReference>
<dbReference type="AlphaFoldDB" id="A0A6A6Q964"/>
<evidence type="ECO:0000256" key="3">
    <source>
        <dbReference type="ARBA" id="ARBA00022692"/>
    </source>
</evidence>
<gene>
    <name evidence="9" type="ORF">BU16DRAFT_545498</name>
</gene>
<accession>A0A6A6Q964</accession>
<dbReference type="GO" id="GO:0022857">
    <property type="term" value="F:transmembrane transporter activity"/>
    <property type="evidence" value="ECO:0007669"/>
    <property type="project" value="InterPro"/>
</dbReference>
<dbReference type="EMBL" id="MU004203">
    <property type="protein sequence ID" value="KAF2488506.1"/>
    <property type="molecule type" value="Genomic_DNA"/>
</dbReference>